<dbReference type="SUPFAM" id="SSF69593">
    <property type="entry name" value="Glycerol-3-phosphate (1)-acyltransferase"/>
    <property type="match status" value="1"/>
</dbReference>
<dbReference type="RefSeq" id="WP_377965749.1">
    <property type="nucleotide sequence ID" value="NZ_JBHZOL010000082.1"/>
</dbReference>
<gene>
    <name evidence="2" type="ORF">ACFVKH_13135</name>
</gene>
<reference evidence="2 3" key="1">
    <citation type="submission" date="2024-10" db="EMBL/GenBank/DDBJ databases">
        <authorList>
            <person name="Ratan Roy A."/>
            <person name="Morales Sandoval P.H."/>
            <person name="De Los Santos Villalobos S."/>
            <person name="Chakraborty S."/>
            <person name="Mukherjee J."/>
        </authorList>
    </citation>
    <scope>NUCLEOTIDE SEQUENCE [LARGE SCALE GENOMIC DNA]</scope>
    <source>
        <strain evidence="2 3">S1</strain>
    </source>
</reference>
<organism evidence="2 3">
    <name type="scientific">Almyronema epifaneia S1</name>
    <dbReference type="NCBI Taxonomy" id="2991925"/>
    <lineage>
        <taxon>Bacteria</taxon>
        <taxon>Bacillati</taxon>
        <taxon>Cyanobacteriota</taxon>
        <taxon>Cyanophyceae</taxon>
        <taxon>Nodosilineales</taxon>
        <taxon>Nodosilineaceae</taxon>
        <taxon>Almyronema</taxon>
        <taxon>Almyronema epifaneia</taxon>
    </lineage>
</organism>
<dbReference type="InterPro" id="IPR002123">
    <property type="entry name" value="Plipid/glycerol_acylTrfase"/>
</dbReference>
<proteinExistence type="predicted"/>
<sequence length="472" mass="53685">MPTVAARAQPPLAFIPPQFNPVVLQSLRYVMPWWIRWRTHLAQIQAEDVERLVSAYQQFQAGQTRVLIAFRHPSPDDAFCLAYLLWYLLPQKARRLKGAIAGTPHIHFIYDRGIPLWAGQWLGWLYSRLGGTPIQRGKVDIMGLRSARQLFVNGQFPLAAAPEGANNGHSEVVSPLEPGIAQLGFWCVEDLRKAQREQAVMILPLGIQYHYVQPPWQAVAQLLTQLEAESGLSHAIEAGQMQRLAAPLRERYPLPEVATALYARLLRLGEHLLSQMENYYREFYHVALSPLEATADDFNTHLAQRLDRLLSAALAVAEAYFKVTPQGSVIDRCRRIEQAGWDWIYRDELQADKAVSAVERGLADRIAEEASLRMWHMRLVESFVAVTGRYVLEKPTVERFAETVLLLRDTVARIQGRNPFPRPQLGRQRVQMRLGEPLFVSDRATAYRQNRRQAVADLTADLQAALERLILP</sequence>
<comment type="caution">
    <text evidence="2">The sequence shown here is derived from an EMBL/GenBank/DDBJ whole genome shotgun (WGS) entry which is preliminary data.</text>
</comment>
<keyword evidence="3" id="KW-1185">Reference proteome</keyword>
<evidence type="ECO:0000259" key="1">
    <source>
        <dbReference type="SMART" id="SM00563"/>
    </source>
</evidence>
<evidence type="ECO:0000313" key="3">
    <source>
        <dbReference type="Proteomes" id="UP001600165"/>
    </source>
</evidence>
<name>A0ABW6IGA6_9CYAN</name>
<dbReference type="Proteomes" id="UP001600165">
    <property type="component" value="Unassembled WGS sequence"/>
</dbReference>
<dbReference type="EMBL" id="JBHZOL010000082">
    <property type="protein sequence ID" value="MFE4107233.1"/>
    <property type="molecule type" value="Genomic_DNA"/>
</dbReference>
<keyword evidence="2" id="KW-0012">Acyltransferase</keyword>
<dbReference type="GO" id="GO:0016746">
    <property type="term" value="F:acyltransferase activity"/>
    <property type="evidence" value="ECO:0007669"/>
    <property type="project" value="UniProtKB-KW"/>
</dbReference>
<accession>A0ABW6IGA6</accession>
<protein>
    <submittedName>
        <fullName evidence="2">1-acyl-sn-glycerol-3-phosphate acyltransferase</fullName>
    </submittedName>
</protein>
<keyword evidence="2" id="KW-0808">Transferase</keyword>
<dbReference type="SMART" id="SM00563">
    <property type="entry name" value="PlsC"/>
    <property type="match status" value="1"/>
</dbReference>
<evidence type="ECO:0000313" key="2">
    <source>
        <dbReference type="EMBL" id="MFE4107233.1"/>
    </source>
</evidence>
<feature type="domain" description="Phospholipid/glycerol acyltransferase" evidence="1">
    <location>
        <begin position="66"/>
        <end position="210"/>
    </location>
</feature>